<dbReference type="SMART" id="SM00267">
    <property type="entry name" value="GGDEF"/>
    <property type="match status" value="1"/>
</dbReference>
<dbReference type="FunFam" id="3.30.70.270:FF:000001">
    <property type="entry name" value="Diguanylate cyclase domain protein"/>
    <property type="match status" value="1"/>
</dbReference>
<dbReference type="InParanoid" id="A0A0Q2SB15"/>
<keyword evidence="7" id="KW-1185">Reference proteome</keyword>
<dbReference type="NCBIfam" id="TIGR00254">
    <property type="entry name" value="GGDEF"/>
    <property type="match status" value="1"/>
</dbReference>
<dbReference type="SUPFAM" id="SSF55073">
    <property type="entry name" value="Nucleotide cyclase"/>
    <property type="match status" value="1"/>
</dbReference>
<dbReference type="RefSeq" id="WP_055466712.1">
    <property type="nucleotide sequence ID" value="NZ_LKHS01000017.1"/>
</dbReference>
<dbReference type="Pfam" id="PF00990">
    <property type="entry name" value="GGDEF"/>
    <property type="match status" value="1"/>
</dbReference>
<dbReference type="GO" id="GO:0005886">
    <property type="term" value="C:plasma membrane"/>
    <property type="evidence" value="ECO:0007669"/>
    <property type="project" value="TreeGrafter"/>
</dbReference>
<dbReference type="InterPro" id="IPR029787">
    <property type="entry name" value="Nucleotide_cyclase"/>
</dbReference>
<sequence length="352" mass="39915">MDAKLFDNSHTLRASVLAGLSLFLTAIALFFTIFNISYNEAYLLAGPEFLFAFYSGYIYRLATAHKHTHRHVQYYVYFLISIIGVGSFMQPLGNGLFLWTIFCPILLYVLLGQSHGRLMTGVVLIIQIFNVYHNSSQVAAFDTVATLVNLILCYVGVWTVSHIYETNRHNIENSLSYLASRDSLTGAHNRLSLSSAFNHFEQHKDDNSSLCLLIIDLDYFKQVNDEFGHDTGDKVLIETTQLLAQVVGDENLFRIGGEEFCVTLFDQGLTQAERVGERLRGIVGQHLYNYRNQRIALTLSVGICEYRDGDNLSDLLKLADVELYRAKKNGRNQVRLCQVVDKREHTMQTESA</sequence>
<evidence type="ECO:0000256" key="3">
    <source>
        <dbReference type="ARBA" id="ARBA00034247"/>
    </source>
</evidence>
<feature type="transmembrane region" description="Helical" evidence="4">
    <location>
        <begin position="74"/>
        <end position="90"/>
    </location>
</feature>
<dbReference type="InterPro" id="IPR000160">
    <property type="entry name" value="GGDEF_dom"/>
</dbReference>
<dbReference type="GO" id="GO:0052621">
    <property type="term" value="F:diguanylate cyclase activity"/>
    <property type="evidence" value="ECO:0007669"/>
    <property type="project" value="UniProtKB-EC"/>
</dbReference>
<reference evidence="6 7" key="1">
    <citation type="submission" date="2015-08" db="EMBL/GenBank/DDBJ databases">
        <title>Antibacterial properties of a collection of Vibrionaceae strains.</title>
        <authorList>
            <person name="Giubergia S."/>
        </authorList>
    </citation>
    <scope>NUCLEOTIDE SEQUENCE [LARGE SCALE GENOMIC DNA]</scope>
    <source>
        <strain evidence="6 7">S0821</strain>
    </source>
</reference>
<dbReference type="GO" id="GO:1902201">
    <property type="term" value="P:negative regulation of bacterial-type flagellum-dependent cell motility"/>
    <property type="evidence" value="ECO:0007669"/>
    <property type="project" value="TreeGrafter"/>
</dbReference>
<dbReference type="Proteomes" id="UP000051221">
    <property type="component" value="Unassembled WGS sequence"/>
</dbReference>
<evidence type="ECO:0000313" key="7">
    <source>
        <dbReference type="Proteomes" id="UP000051221"/>
    </source>
</evidence>
<comment type="catalytic activity">
    <reaction evidence="3">
        <text>2 GTP = 3',3'-c-di-GMP + 2 diphosphate</text>
        <dbReference type="Rhea" id="RHEA:24898"/>
        <dbReference type="ChEBI" id="CHEBI:33019"/>
        <dbReference type="ChEBI" id="CHEBI:37565"/>
        <dbReference type="ChEBI" id="CHEBI:58805"/>
        <dbReference type="EC" id="2.7.7.65"/>
    </reaction>
</comment>
<evidence type="ECO:0000259" key="5">
    <source>
        <dbReference type="PROSITE" id="PS50887"/>
    </source>
</evidence>
<dbReference type="AlphaFoldDB" id="A0A0Q2SB15"/>
<dbReference type="PANTHER" id="PTHR45138">
    <property type="entry name" value="REGULATORY COMPONENTS OF SENSORY TRANSDUCTION SYSTEM"/>
    <property type="match status" value="1"/>
</dbReference>
<proteinExistence type="predicted"/>
<dbReference type="PROSITE" id="PS50887">
    <property type="entry name" value="GGDEF"/>
    <property type="match status" value="1"/>
</dbReference>
<keyword evidence="4" id="KW-0472">Membrane</keyword>
<dbReference type="FunCoup" id="A0A0Q2SB15">
    <property type="interactions" value="165"/>
</dbReference>
<dbReference type="InterPro" id="IPR048435">
    <property type="entry name" value="MASE6"/>
</dbReference>
<feature type="transmembrane region" description="Helical" evidence="4">
    <location>
        <begin position="96"/>
        <end position="111"/>
    </location>
</feature>
<dbReference type="EC" id="2.7.7.65" evidence="2"/>
<evidence type="ECO:0000256" key="2">
    <source>
        <dbReference type="ARBA" id="ARBA00012528"/>
    </source>
</evidence>
<feature type="transmembrane region" description="Helical" evidence="4">
    <location>
        <begin position="42"/>
        <end position="62"/>
    </location>
</feature>
<keyword evidence="4" id="KW-1133">Transmembrane helix</keyword>
<accession>A0A0Q2SB15</accession>
<comment type="cofactor">
    <cofactor evidence="1">
        <name>Mg(2+)</name>
        <dbReference type="ChEBI" id="CHEBI:18420"/>
    </cofactor>
</comment>
<dbReference type="EMBL" id="LKHS01000017">
    <property type="protein sequence ID" value="KQH84571.1"/>
    <property type="molecule type" value="Genomic_DNA"/>
</dbReference>
<feature type="transmembrane region" description="Helical" evidence="4">
    <location>
        <begin position="12"/>
        <end position="36"/>
    </location>
</feature>
<dbReference type="Pfam" id="PF20966">
    <property type="entry name" value="MASE6"/>
    <property type="match status" value="1"/>
</dbReference>
<evidence type="ECO:0000256" key="1">
    <source>
        <dbReference type="ARBA" id="ARBA00001946"/>
    </source>
</evidence>
<gene>
    <name evidence="6" type="ORF">AMR76_17325</name>
</gene>
<comment type="caution">
    <text evidence="6">The sequence shown here is derived from an EMBL/GenBank/DDBJ whole genome shotgun (WGS) entry which is preliminary data.</text>
</comment>
<dbReference type="PANTHER" id="PTHR45138:SF9">
    <property type="entry name" value="DIGUANYLATE CYCLASE DGCM-RELATED"/>
    <property type="match status" value="1"/>
</dbReference>
<protein>
    <recommendedName>
        <fullName evidence="2">diguanylate cyclase</fullName>
        <ecNumber evidence="2">2.7.7.65</ecNumber>
    </recommendedName>
</protein>
<feature type="transmembrane region" description="Helical" evidence="4">
    <location>
        <begin position="139"/>
        <end position="160"/>
    </location>
</feature>
<feature type="domain" description="GGDEF" evidence="5">
    <location>
        <begin position="208"/>
        <end position="339"/>
    </location>
</feature>
<name>A0A0Q2SB15_VIBFU</name>
<keyword evidence="4" id="KW-0812">Transmembrane</keyword>
<organism evidence="6 7">
    <name type="scientific">Vibrio furnissii</name>
    <dbReference type="NCBI Taxonomy" id="29494"/>
    <lineage>
        <taxon>Bacteria</taxon>
        <taxon>Pseudomonadati</taxon>
        <taxon>Pseudomonadota</taxon>
        <taxon>Gammaproteobacteria</taxon>
        <taxon>Vibrionales</taxon>
        <taxon>Vibrionaceae</taxon>
        <taxon>Vibrio</taxon>
    </lineage>
</organism>
<evidence type="ECO:0000313" key="6">
    <source>
        <dbReference type="EMBL" id="KQH84571.1"/>
    </source>
</evidence>
<dbReference type="InterPro" id="IPR050469">
    <property type="entry name" value="Diguanylate_Cyclase"/>
</dbReference>
<dbReference type="InterPro" id="IPR043128">
    <property type="entry name" value="Rev_trsase/Diguanyl_cyclase"/>
</dbReference>
<evidence type="ECO:0000256" key="4">
    <source>
        <dbReference type="SAM" id="Phobius"/>
    </source>
</evidence>
<dbReference type="Gene3D" id="3.30.70.270">
    <property type="match status" value="1"/>
</dbReference>
<dbReference type="GO" id="GO:0043709">
    <property type="term" value="P:cell adhesion involved in single-species biofilm formation"/>
    <property type="evidence" value="ECO:0007669"/>
    <property type="project" value="TreeGrafter"/>
</dbReference>
<dbReference type="CDD" id="cd01949">
    <property type="entry name" value="GGDEF"/>
    <property type="match status" value="1"/>
</dbReference>